<comment type="cofactor">
    <cofactor evidence="1 16">
        <name>FAD</name>
        <dbReference type="ChEBI" id="CHEBI:57692"/>
    </cofactor>
</comment>
<dbReference type="GO" id="GO:0050660">
    <property type="term" value="F:flavin adenine dinucleotide binding"/>
    <property type="evidence" value="ECO:0007669"/>
    <property type="project" value="UniProtKB-UniRule"/>
</dbReference>
<evidence type="ECO:0000256" key="4">
    <source>
        <dbReference type="ARBA" id="ARBA00008802"/>
    </source>
</evidence>
<comment type="pathway">
    <text evidence="15">Steroid metabolism; ergosterol biosynthesis.</text>
</comment>
<evidence type="ECO:0000256" key="1">
    <source>
        <dbReference type="ARBA" id="ARBA00001974"/>
    </source>
</evidence>
<evidence type="ECO:0000256" key="11">
    <source>
        <dbReference type="ARBA" id="ARBA00022989"/>
    </source>
</evidence>
<dbReference type="UniPathway" id="UPA00767">
    <property type="reaction ID" value="UER00752"/>
</dbReference>
<dbReference type="EC" id="1.14.14.17" evidence="16"/>
<dbReference type="Proteomes" id="UP000275078">
    <property type="component" value="Unassembled WGS sequence"/>
</dbReference>
<evidence type="ECO:0000256" key="6">
    <source>
        <dbReference type="ARBA" id="ARBA00022692"/>
    </source>
</evidence>
<evidence type="ECO:0000256" key="2">
    <source>
        <dbReference type="ARBA" id="ARBA00004154"/>
    </source>
</evidence>
<dbReference type="PRINTS" id="PR00420">
    <property type="entry name" value="RNGMNOXGNASE"/>
</dbReference>
<keyword evidence="8 16" id="KW-0274">FAD</keyword>
<dbReference type="InterPro" id="IPR040125">
    <property type="entry name" value="Squalene_monox"/>
</dbReference>
<keyword evidence="14" id="KW-0753">Steroid metabolism</keyword>
<dbReference type="InterPro" id="IPR036188">
    <property type="entry name" value="FAD/NAD-bd_sf"/>
</dbReference>
<keyword evidence="7 16" id="KW-0256">Endoplasmic reticulum</keyword>
<evidence type="ECO:0000256" key="5">
    <source>
        <dbReference type="ARBA" id="ARBA00022630"/>
    </source>
</evidence>
<keyword evidence="12 16" id="KW-0560">Oxidoreductase</keyword>
<dbReference type="AlphaFoldDB" id="A0A3N4IPT1"/>
<keyword evidence="5 16" id="KW-0285">Flavoprotein</keyword>
<evidence type="ECO:0000256" key="15">
    <source>
        <dbReference type="ARBA" id="ARBA00029435"/>
    </source>
</evidence>
<dbReference type="Gene3D" id="3.50.50.60">
    <property type="entry name" value="FAD/NAD(P)-binding domain"/>
    <property type="match status" value="1"/>
</dbReference>
<keyword evidence="10" id="KW-0752">Steroid biosynthesis</keyword>
<proteinExistence type="inferred from homology"/>
<feature type="transmembrane region" description="Helical" evidence="16">
    <location>
        <begin position="439"/>
        <end position="458"/>
    </location>
</feature>
<comment type="catalytic activity">
    <reaction evidence="16">
        <text>squalene + reduced [NADPH--hemoprotein reductase] + O2 = (S)-2,3-epoxysqualene + oxidized [NADPH--hemoprotein reductase] + H2O + H(+)</text>
        <dbReference type="Rhea" id="RHEA:25282"/>
        <dbReference type="Rhea" id="RHEA-COMP:11964"/>
        <dbReference type="Rhea" id="RHEA-COMP:11965"/>
        <dbReference type="ChEBI" id="CHEBI:15377"/>
        <dbReference type="ChEBI" id="CHEBI:15378"/>
        <dbReference type="ChEBI" id="CHEBI:15379"/>
        <dbReference type="ChEBI" id="CHEBI:15440"/>
        <dbReference type="ChEBI" id="CHEBI:15441"/>
        <dbReference type="ChEBI" id="CHEBI:57618"/>
        <dbReference type="ChEBI" id="CHEBI:58210"/>
        <dbReference type="EC" id="1.14.14.17"/>
    </reaction>
</comment>
<comment type="subcellular location">
    <subcellularLocation>
        <location evidence="3 16">Endoplasmic reticulum membrane</location>
        <topology evidence="3 16">Multi-pass membrane protein</topology>
    </subcellularLocation>
    <subcellularLocation>
        <location evidence="2">Microsome membrane</location>
        <topology evidence="2">Multi-pass membrane protein</topology>
    </subcellularLocation>
</comment>
<dbReference type="SUPFAM" id="SSF51905">
    <property type="entry name" value="FAD/NAD(P)-binding domain"/>
    <property type="match status" value="1"/>
</dbReference>
<evidence type="ECO:0000313" key="18">
    <source>
        <dbReference type="EMBL" id="RPA83624.1"/>
    </source>
</evidence>
<comment type="similarity">
    <text evidence="4 16">Belongs to the squalene monooxygenase family.</text>
</comment>
<keyword evidence="13 16" id="KW-0472">Membrane</keyword>
<evidence type="ECO:0000256" key="14">
    <source>
        <dbReference type="ARBA" id="ARBA00023221"/>
    </source>
</evidence>
<dbReference type="Pfam" id="PF08491">
    <property type="entry name" value="SE"/>
    <property type="match status" value="1"/>
</dbReference>
<dbReference type="FunFam" id="3.50.50.60:FF:000166">
    <property type="entry name" value="Squalene monooxygenase Erg1"/>
    <property type="match status" value="1"/>
</dbReference>
<feature type="domain" description="Squalene epoxidase" evidence="17">
    <location>
        <begin position="165"/>
        <end position="438"/>
    </location>
</feature>
<keyword evidence="19" id="KW-1185">Reference proteome</keyword>
<comment type="function">
    <text evidence="16">Catalyzes the stereospecific oxidation of squalene to (S)-2,3-epoxysqualene, and is considered to be a rate-limiting enzyme in steroid biosynthesis.</text>
</comment>
<evidence type="ECO:0000256" key="7">
    <source>
        <dbReference type="ARBA" id="ARBA00022824"/>
    </source>
</evidence>
<keyword evidence="9" id="KW-0492">Microsome</keyword>
<gene>
    <name evidence="18" type="ORF">BJ508DRAFT_236973</name>
</gene>
<evidence type="ECO:0000256" key="13">
    <source>
        <dbReference type="ARBA" id="ARBA00023136"/>
    </source>
</evidence>
<dbReference type="PANTHER" id="PTHR10835:SF0">
    <property type="entry name" value="SQUALENE MONOOXYGENASE"/>
    <property type="match status" value="1"/>
</dbReference>
<feature type="transmembrane region" description="Helical" evidence="16">
    <location>
        <begin position="409"/>
        <end position="427"/>
    </location>
</feature>
<evidence type="ECO:0000256" key="12">
    <source>
        <dbReference type="ARBA" id="ARBA00023002"/>
    </source>
</evidence>
<evidence type="ECO:0000256" key="9">
    <source>
        <dbReference type="ARBA" id="ARBA00022848"/>
    </source>
</evidence>
<evidence type="ECO:0000313" key="19">
    <source>
        <dbReference type="Proteomes" id="UP000275078"/>
    </source>
</evidence>
<dbReference type="PANTHER" id="PTHR10835">
    <property type="entry name" value="SQUALENE MONOOXYGENASE"/>
    <property type="match status" value="1"/>
</dbReference>
<reference evidence="18 19" key="1">
    <citation type="journal article" date="2018" name="Nat. Ecol. Evol.">
        <title>Pezizomycetes genomes reveal the molecular basis of ectomycorrhizal truffle lifestyle.</title>
        <authorList>
            <person name="Murat C."/>
            <person name="Payen T."/>
            <person name="Noel B."/>
            <person name="Kuo A."/>
            <person name="Morin E."/>
            <person name="Chen J."/>
            <person name="Kohler A."/>
            <person name="Krizsan K."/>
            <person name="Balestrini R."/>
            <person name="Da Silva C."/>
            <person name="Montanini B."/>
            <person name="Hainaut M."/>
            <person name="Levati E."/>
            <person name="Barry K.W."/>
            <person name="Belfiori B."/>
            <person name="Cichocki N."/>
            <person name="Clum A."/>
            <person name="Dockter R.B."/>
            <person name="Fauchery L."/>
            <person name="Guy J."/>
            <person name="Iotti M."/>
            <person name="Le Tacon F."/>
            <person name="Lindquist E.A."/>
            <person name="Lipzen A."/>
            <person name="Malagnac F."/>
            <person name="Mello A."/>
            <person name="Molinier V."/>
            <person name="Miyauchi S."/>
            <person name="Poulain J."/>
            <person name="Riccioni C."/>
            <person name="Rubini A."/>
            <person name="Sitrit Y."/>
            <person name="Splivallo R."/>
            <person name="Traeger S."/>
            <person name="Wang M."/>
            <person name="Zifcakova L."/>
            <person name="Wipf D."/>
            <person name="Zambonelli A."/>
            <person name="Paolocci F."/>
            <person name="Nowrousian M."/>
            <person name="Ottonello S."/>
            <person name="Baldrian P."/>
            <person name="Spatafora J.W."/>
            <person name="Henrissat B."/>
            <person name="Nagy L.G."/>
            <person name="Aury J.M."/>
            <person name="Wincker P."/>
            <person name="Grigoriev I.V."/>
            <person name="Bonfante P."/>
            <person name="Martin F.M."/>
        </authorList>
    </citation>
    <scope>NUCLEOTIDE SEQUENCE [LARGE SCALE GENOMIC DNA]</scope>
    <source>
        <strain evidence="18 19">RN42</strain>
    </source>
</reference>
<keyword evidence="10" id="KW-0443">Lipid metabolism</keyword>
<keyword evidence="10" id="KW-0444">Lipid biosynthesis</keyword>
<accession>A0A3N4IPT1</accession>
<evidence type="ECO:0000256" key="8">
    <source>
        <dbReference type="ARBA" id="ARBA00022827"/>
    </source>
</evidence>
<dbReference type="InterPro" id="IPR013698">
    <property type="entry name" value="Squalene_epoxidase"/>
</dbReference>
<evidence type="ECO:0000256" key="3">
    <source>
        <dbReference type="ARBA" id="ARBA00004477"/>
    </source>
</evidence>
<dbReference type="OrthoDB" id="1678617at2759"/>
<organism evidence="18 19">
    <name type="scientific">Ascobolus immersus RN42</name>
    <dbReference type="NCBI Taxonomy" id="1160509"/>
    <lineage>
        <taxon>Eukaryota</taxon>
        <taxon>Fungi</taxon>
        <taxon>Dikarya</taxon>
        <taxon>Ascomycota</taxon>
        <taxon>Pezizomycotina</taxon>
        <taxon>Pezizomycetes</taxon>
        <taxon>Pezizales</taxon>
        <taxon>Ascobolaceae</taxon>
        <taxon>Ascobolus</taxon>
    </lineage>
</organism>
<protein>
    <recommendedName>
        <fullName evidence="16">Squalene monooxygenase</fullName>
        <ecNumber evidence="16">1.14.14.17</ecNumber>
    </recommendedName>
</protein>
<name>A0A3N4IPT1_ASCIM</name>
<sequence>MVSTRKNTYDVAIIGAGILGPALATTFAKDGRSVLLVERDLSEPDRIVGELLQPGGVEALETLGLRDCLDGIDAVPVYGYEVIYHGKRVHIPYPKKDEEDEKPRQGRSFHHGRFVMKLRDAARKTAGVTLIEATAKDLIRDEVNGGKVLGLVARRKGSETDEHFFASLTVAADGCTSNFRKHTVTEKPFASSSFYALELIDADMPRPYHGHVLLGDNKPVLLYQIGTHETRALVDIAGKMPIGKLRNHMLNVVLPSLPDSLWPSFRRAVENAKRFPSMPNNFLRPTKNTTPGFLLIGDAMNMRHPLTGGGMTVAFTDAVLLGKLLSRDEVPDLADTDAVLSQLSTFHWARKNQGSSTINILSMALYALFAADDDRLRVLQKGCFGYFKRGGDCVTGPVSLLAGIVGQPFVLFYHFYAVALYSIWLMLKDMEPFMWPLGIMRAFAVFWKACVVIFPYIFSELKA</sequence>
<dbReference type="GO" id="GO:0006696">
    <property type="term" value="P:ergosterol biosynthetic process"/>
    <property type="evidence" value="ECO:0007669"/>
    <property type="project" value="TreeGrafter"/>
</dbReference>
<dbReference type="STRING" id="1160509.A0A3N4IPT1"/>
<keyword evidence="6 16" id="KW-0812">Transmembrane</keyword>
<evidence type="ECO:0000259" key="17">
    <source>
        <dbReference type="Pfam" id="PF08491"/>
    </source>
</evidence>
<dbReference type="GO" id="GO:0005789">
    <property type="term" value="C:endoplasmic reticulum membrane"/>
    <property type="evidence" value="ECO:0007669"/>
    <property type="project" value="UniProtKB-SubCell"/>
</dbReference>
<keyword evidence="11 16" id="KW-1133">Transmembrane helix</keyword>
<evidence type="ECO:0000256" key="16">
    <source>
        <dbReference type="RuleBase" id="RU367121"/>
    </source>
</evidence>
<dbReference type="EMBL" id="ML119663">
    <property type="protein sequence ID" value="RPA83624.1"/>
    <property type="molecule type" value="Genomic_DNA"/>
</dbReference>
<dbReference type="GO" id="GO:0004506">
    <property type="term" value="F:squalene monooxygenase activity"/>
    <property type="evidence" value="ECO:0007669"/>
    <property type="project" value="UniProtKB-UniRule"/>
</dbReference>
<evidence type="ECO:0000256" key="10">
    <source>
        <dbReference type="ARBA" id="ARBA00022955"/>
    </source>
</evidence>